<dbReference type="GO" id="GO:0004519">
    <property type="term" value="F:endonuclease activity"/>
    <property type="evidence" value="ECO:0007669"/>
    <property type="project" value="UniProtKB-KW"/>
</dbReference>
<dbReference type="GeneID" id="27074549"/>
<geneLocation type="mitochondrion" evidence="1"/>
<reference evidence="1" key="1">
    <citation type="journal article" date="2016" name="Genome Announc.">
        <title>Complete Mitochondrial Genome Sequence of the Pezizomycete Pyronema confluens.</title>
        <authorList>
            <person name="Nowrousian M."/>
        </authorList>
    </citation>
    <scope>NUCLEOTIDE SEQUENCE</scope>
    <source>
        <strain evidence="1">CBS 100304</strain>
    </source>
</reference>
<dbReference type="AlphaFoldDB" id="A0A140IMW3"/>
<dbReference type="Gene3D" id="3.10.28.10">
    <property type="entry name" value="Homing endonucleases"/>
    <property type="match status" value="1"/>
</dbReference>
<dbReference type="PANTHER" id="PTHR36181:SF3">
    <property type="entry name" value="INTRON-ENCODED DNA ENDONUCLEASE AI5 BETA"/>
    <property type="match status" value="1"/>
</dbReference>
<protein>
    <submittedName>
        <fullName evidence="1">LAGLIDADG endonuclease</fullName>
    </submittedName>
</protein>
<accession>A0A140IMW3</accession>
<dbReference type="PANTHER" id="PTHR36181">
    <property type="entry name" value="INTRON-ENCODED ENDONUCLEASE AI3-RELATED"/>
    <property type="match status" value="1"/>
</dbReference>
<dbReference type="InterPro" id="IPR027434">
    <property type="entry name" value="Homing_endonucl"/>
</dbReference>
<keyword evidence="1" id="KW-0378">Hydrolase</keyword>
<keyword evidence="1" id="KW-0496">Mitochondrion</keyword>
<gene>
    <name evidence="1" type="ORF">AWR43_028</name>
</gene>
<dbReference type="SUPFAM" id="SSF55608">
    <property type="entry name" value="Homing endonucleases"/>
    <property type="match status" value="1"/>
</dbReference>
<dbReference type="InterPro" id="IPR051289">
    <property type="entry name" value="LAGLIDADG_Endonuclease"/>
</dbReference>
<dbReference type="EMBL" id="KU707476">
    <property type="protein sequence ID" value="AMO66521.1"/>
    <property type="molecule type" value="Genomic_DNA"/>
</dbReference>
<dbReference type="RefSeq" id="YP_009240549.1">
    <property type="nucleotide sequence ID" value="NC_029745.1"/>
</dbReference>
<keyword evidence="1" id="KW-0255">Endonuclease</keyword>
<sequence>MLFAGTTSISSFKYSLLNDIVKRLKRWSKSAGYNFIYLSNILFTKYIEFLYLIAEKVGGNEIVTSEALHNETVIVTENVKPISVHVPTHLRPVNDDQLGHYLAGLIDGDGHFSSKQQLVIVFHSLDASLAYYIKERLDLLFECS</sequence>
<name>A0A140IMW3_9PEZI</name>
<organism evidence="1">
    <name type="scientific">Pyronema omphalodes</name>
    <dbReference type="NCBI Taxonomy" id="337075"/>
    <lineage>
        <taxon>Eukaryota</taxon>
        <taxon>Fungi</taxon>
        <taxon>Dikarya</taxon>
        <taxon>Ascomycota</taxon>
        <taxon>Pezizomycotina</taxon>
        <taxon>Pezizomycetes</taxon>
        <taxon>Pezizales</taxon>
        <taxon>Pyronemataceae</taxon>
        <taxon>Pyronema</taxon>
    </lineage>
</organism>
<evidence type="ECO:0000313" key="1">
    <source>
        <dbReference type="EMBL" id="AMO66521.1"/>
    </source>
</evidence>
<keyword evidence="1" id="KW-0540">Nuclease</keyword>
<proteinExistence type="predicted"/>